<name>A0A518GB61_9BACT</name>
<dbReference type="SMART" id="SM00086">
    <property type="entry name" value="PAC"/>
    <property type="match status" value="3"/>
</dbReference>
<dbReference type="FunFam" id="3.30.565.10:FF:000010">
    <property type="entry name" value="Sensor histidine kinase RcsC"/>
    <property type="match status" value="1"/>
</dbReference>
<gene>
    <name evidence="11" type="primary">luxQ_1</name>
    <name evidence="11" type="ORF">Q31a_41730</name>
</gene>
<evidence type="ECO:0000256" key="4">
    <source>
        <dbReference type="ARBA" id="ARBA00022679"/>
    </source>
</evidence>
<evidence type="ECO:0000313" key="11">
    <source>
        <dbReference type="EMBL" id="QDV25845.1"/>
    </source>
</evidence>
<dbReference type="Gene3D" id="3.30.565.10">
    <property type="entry name" value="Histidine kinase-like ATPase, C-terminal domain"/>
    <property type="match status" value="1"/>
</dbReference>
<dbReference type="InterPro" id="IPR011006">
    <property type="entry name" value="CheY-like_superfamily"/>
</dbReference>
<dbReference type="FunFam" id="3.30.450.20:FF:000099">
    <property type="entry name" value="Sensory box sensor histidine kinase"/>
    <property type="match status" value="1"/>
</dbReference>
<dbReference type="PROSITE" id="PS50113">
    <property type="entry name" value="PAC"/>
    <property type="match status" value="4"/>
</dbReference>
<dbReference type="InterPro" id="IPR003018">
    <property type="entry name" value="GAF"/>
</dbReference>
<dbReference type="GO" id="GO:0005886">
    <property type="term" value="C:plasma membrane"/>
    <property type="evidence" value="ECO:0007669"/>
    <property type="project" value="TreeGrafter"/>
</dbReference>
<feature type="modified residue" description="4-aspartylphosphate" evidence="6">
    <location>
        <position position="1329"/>
    </location>
</feature>
<feature type="domain" description="PAS" evidence="9">
    <location>
        <begin position="337"/>
        <end position="385"/>
    </location>
</feature>
<proteinExistence type="predicted"/>
<dbReference type="CDD" id="cd00130">
    <property type="entry name" value="PAS"/>
    <property type="match status" value="4"/>
</dbReference>
<dbReference type="InterPro" id="IPR029016">
    <property type="entry name" value="GAF-like_dom_sf"/>
</dbReference>
<keyword evidence="3 6" id="KW-0597">Phosphoprotein</keyword>
<dbReference type="Gene3D" id="3.40.50.2300">
    <property type="match status" value="1"/>
</dbReference>
<accession>A0A518GB61</accession>
<dbReference type="GO" id="GO:0000155">
    <property type="term" value="F:phosphorelay sensor kinase activity"/>
    <property type="evidence" value="ECO:0007669"/>
    <property type="project" value="InterPro"/>
</dbReference>
<evidence type="ECO:0000259" key="8">
    <source>
        <dbReference type="PROSITE" id="PS50110"/>
    </source>
</evidence>
<dbReference type="EMBL" id="CP036298">
    <property type="protein sequence ID" value="QDV25845.1"/>
    <property type="molecule type" value="Genomic_DNA"/>
</dbReference>
<dbReference type="SMART" id="SM00387">
    <property type="entry name" value="HATPase_c"/>
    <property type="match status" value="1"/>
</dbReference>
<dbReference type="PROSITE" id="PS50109">
    <property type="entry name" value="HIS_KIN"/>
    <property type="match status" value="1"/>
</dbReference>
<dbReference type="SUPFAM" id="SSF55785">
    <property type="entry name" value="PYP-like sensor domain (PAS domain)"/>
    <property type="match status" value="5"/>
</dbReference>
<dbReference type="Gene3D" id="1.10.287.130">
    <property type="match status" value="1"/>
</dbReference>
<evidence type="ECO:0000256" key="2">
    <source>
        <dbReference type="ARBA" id="ARBA00012438"/>
    </source>
</evidence>
<dbReference type="Pfam" id="PF08448">
    <property type="entry name" value="PAS_4"/>
    <property type="match status" value="1"/>
</dbReference>
<protein>
    <recommendedName>
        <fullName evidence="2">histidine kinase</fullName>
        <ecNumber evidence="2">2.7.13.3</ecNumber>
    </recommendedName>
</protein>
<dbReference type="Pfam" id="PF08447">
    <property type="entry name" value="PAS_3"/>
    <property type="match status" value="3"/>
</dbReference>
<dbReference type="InterPro" id="IPR001610">
    <property type="entry name" value="PAC"/>
</dbReference>
<dbReference type="InterPro" id="IPR005467">
    <property type="entry name" value="His_kinase_dom"/>
</dbReference>
<dbReference type="InterPro" id="IPR000700">
    <property type="entry name" value="PAS-assoc_C"/>
</dbReference>
<dbReference type="SUPFAM" id="SSF47384">
    <property type="entry name" value="Homodimeric domain of signal transducing histidine kinase"/>
    <property type="match status" value="1"/>
</dbReference>
<dbReference type="InterPro" id="IPR000014">
    <property type="entry name" value="PAS"/>
</dbReference>
<dbReference type="PANTHER" id="PTHR43047:SF72">
    <property type="entry name" value="OSMOSENSING HISTIDINE PROTEIN KINASE SLN1"/>
    <property type="match status" value="1"/>
</dbReference>
<dbReference type="InterPro" id="IPR004358">
    <property type="entry name" value="Sig_transdc_His_kin-like_C"/>
</dbReference>
<dbReference type="SMART" id="SM00065">
    <property type="entry name" value="GAF"/>
    <property type="match status" value="1"/>
</dbReference>
<dbReference type="EC" id="2.7.13.3" evidence="2"/>
<dbReference type="CDD" id="cd00082">
    <property type="entry name" value="HisKA"/>
    <property type="match status" value="1"/>
</dbReference>
<dbReference type="InterPro" id="IPR013656">
    <property type="entry name" value="PAS_4"/>
</dbReference>
<dbReference type="SMART" id="SM00388">
    <property type="entry name" value="HisKA"/>
    <property type="match status" value="1"/>
</dbReference>
<dbReference type="NCBIfam" id="TIGR00229">
    <property type="entry name" value="sensory_box"/>
    <property type="match status" value="3"/>
</dbReference>
<dbReference type="RefSeq" id="WP_145081476.1">
    <property type="nucleotide sequence ID" value="NZ_CP036298.1"/>
</dbReference>
<dbReference type="GO" id="GO:0009927">
    <property type="term" value="F:histidine phosphotransfer kinase activity"/>
    <property type="evidence" value="ECO:0007669"/>
    <property type="project" value="TreeGrafter"/>
</dbReference>
<evidence type="ECO:0000256" key="3">
    <source>
        <dbReference type="ARBA" id="ARBA00022553"/>
    </source>
</evidence>
<dbReference type="Pfam" id="PF00072">
    <property type="entry name" value="Response_reg"/>
    <property type="match status" value="1"/>
</dbReference>
<dbReference type="SMART" id="SM00091">
    <property type="entry name" value="PAS"/>
    <property type="match status" value="6"/>
</dbReference>
<sequence>MLPSELHHRLIERFCPPSILVDSAHEIVHLSESAGRFLQFTGGKDNHILLRIAHPMLRVRLRAAIHAATQTQIEATACRVPIEALGLVDIRVIPAGDVAPGFLLIVFEEHPTDGAAKSAASRSSEAHHTAVHLERELVAKTAHGPFTMEQSRVSTEELKAHTHALLEMNKALQSATENPNVSREDMQAINEELTAVNYRLTRNSDLLARSNTDLHNLIAATDIAIIVLDRELLIQRLIPSGNAFFNLISTDIGHPLSDLGHQLAYSEIVTDAERALAHLKPGQREVNLGEQWYLARTSPYRTIDDHIGGIVLTFLDITDQKRGKEQIARLAAESERQRRVYETVLMNTPDFVYVFSLDHRVLYANDALIKMWGRGYEGAIGKTFLEIGYEPWHAEMHDREIDQVRSTGQPIRGDVPFNGSNGRRQYDYIFVPVIGADGEIEAVAGTTRDVTEQKETERQLREGQEQLDFALAAADLGFWSLNLADHTARRTLRHDQLFGYDALLPEWTYEMFLEHVVPEDRAAVDAAFQQSVATGAPWAVECRIRRADGAVRHIWKKGLVWQNAEGQVERMLSIVGDITERRETEERQRFLVTLADSLRPLSDPVDVQSEASRVLGEHLGANRVAYFEIHGDDYVVERDYTAGVAPLAGRYPVTSFGPALLAGLLGGQTWIEVDATTEPSRPSNEREAFAAIQVRGHVGVPLVKSGSFVAGMTVQFSARRDWTPNEIAIIEETAERTWAVVERVRAEAALRQSEERSAFVRRSSGVGFWYCDLPLDVLQWDELVKAHFHLSPDATVTIQTFYDRIHEDDRERTRRAIEQSIAGRTHYNLDYRTVSPDTGAVKWVRAIGRTFYSADGTPTSFDGVTLDVSDQKRAEARLRESEQRFREMANAAPAMIWVTNEKHECTFLSQSWYDFTGQRIEDGEKSGWINAVHPDDRVATQMTFTVAAERGEPFELDYRLQTADGAYRWAIDAGKPRFNEAGQFAGFVGSVTDVHDRREFEMALNEALMAAKSANESKSAFLANMSHEIRTPMTAILGYADLLQDLVHQDDAIQHLKTIRNNGHYLLEIINDILDLSKIEAGKLEVECEPFELHRLIEDVRSIMEIRAKEGGLMLEVQYNGKLPSVIQSDAKRLKQILINLVGNAIKFTHRGQVQIRVQFDAMTWRLQFDVIDTGIGISQGQMARLFKPFSQGDASVSRNFGGTGLGLIISQRLAEMLGGSITAESTENVGSVFSVSIQTGENSHLELVDYESMLDSRGVHVDTNHNEPSKLTCHVLIVDDRRDIRFLSKHILTKSGATVSECADGLEAVERIAAHLIDGKVPDLILLDMQMPNLDGYATAQRLRSLGYTGPILALTADAMQSDMNRCLDVGCNNYLSKPIDEKQLLKKVADLTTGKNS</sequence>
<dbReference type="Proteomes" id="UP000318017">
    <property type="component" value="Chromosome"/>
</dbReference>
<dbReference type="PROSITE" id="PS50110">
    <property type="entry name" value="RESPONSE_REGULATORY"/>
    <property type="match status" value="1"/>
</dbReference>
<dbReference type="InterPro" id="IPR035965">
    <property type="entry name" value="PAS-like_dom_sf"/>
</dbReference>
<dbReference type="InterPro" id="IPR013655">
    <property type="entry name" value="PAS_fold_3"/>
</dbReference>
<reference evidence="11 12" key="1">
    <citation type="submission" date="2019-02" db="EMBL/GenBank/DDBJ databases">
        <title>Deep-cultivation of Planctomycetes and their phenomic and genomic characterization uncovers novel biology.</title>
        <authorList>
            <person name="Wiegand S."/>
            <person name="Jogler M."/>
            <person name="Boedeker C."/>
            <person name="Pinto D."/>
            <person name="Vollmers J."/>
            <person name="Rivas-Marin E."/>
            <person name="Kohn T."/>
            <person name="Peeters S.H."/>
            <person name="Heuer A."/>
            <person name="Rast P."/>
            <person name="Oberbeckmann S."/>
            <person name="Bunk B."/>
            <person name="Jeske O."/>
            <person name="Meyerdierks A."/>
            <person name="Storesund J.E."/>
            <person name="Kallscheuer N."/>
            <person name="Luecker S."/>
            <person name="Lage O.M."/>
            <person name="Pohl T."/>
            <person name="Merkel B.J."/>
            <person name="Hornburger P."/>
            <person name="Mueller R.-W."/>
            <person name="Bruemmer F."/>
            <person name="Labrenz M."/>
            <person name="Spormann A.M."/>
            <person name="Op den Camp H."/>
            <person name="Overmann J."/>
            <person name="Amann R."/>
            <person name="Jetten M.S.M."/>
            <person name="Mascher T."/>
            <person name="Medema M.H."/>
            <person name="Devos D.P."/>
            <person name="Kaster A.-K."/>
            <person name="Ovreas L."/>
            <person name="Rohde M."/>
            <person name="Galperin M.Y."/>
            <person name="Jogler C."/>
        </authorList>
    </citation>
    <scope>NUCLEOTIDE SEQUENCE [LARGE SCALE GENOMIC DNA]</scope>
    <source>
        <strain evidence="11 12">Q31a</strain>
    </source>
</reference>
<keyword evidence="4 11" id="KW-0808">Transferase</keyword>
<dbReference type="Gene3D" id="2.10.70.100">
    <property type="match status" value="2"/>
</dbReference>
<dbReference type="Gene3D" id="3.30.450.40">
    <property type="match status" value="1"/>
</dbReference>
<evidence type="ECO:0000256" key="1">
    <source>
        <dbReference type="ARBA" id="ARBA00000085"/>
    </source>
</evidence>
<feature type="domain" description="Response regulatory" evidence="8">
    <location>
        <begin position="1275"/>
        <end position="1394"/>
    </location>
</feature>
<dbReference type="SMART" id="SM00448">
    <property type="entry name" value="REC"/>
    <property type="match status" value="1"/>
</dbReference>
<dbReference type="PRINTS" id="PR00344">
    <property type="entry name" value="BCTRLSENSOR"/>
</dbReference>
<feature type="domain" description="PAC" evidence="10">
    <location>
        <begin position="954"/>
        <end position="1006"/>
    </location>
</feature>
<feature type="domain" description="PAC" evidence="10">
    <location>
        <begin position="827"/>
        <end position="880"/>
    </location>
</feature>
<organism evidence="11 12">
    <name type="scientific">Aureliella helgolandensis</name>
    <dbReference type="NCBI Taxonomy" id="2527968"/>
    <lineage>
        <taxon>Bacteria</taxon>
        <taxon>Pseudomonadati</taxon>
        <taxon>Planctomycetota</taxon>
        <taxon>Planctomycetia</taxon>
        <taxon>Pirellulales</taxon>
        <taxon>Pirellulaceae</taxon>
        <taxon>Aureliella</taxon>
    </lineage>
</organism>
<dbReference type="Pfam" id="PF02518">
    <property type="entry name" value="HATPase_c"/>
    <property type="match status" value="1"/>
</dbReference>
<evidence type="ECO:0000256" key="6">
    <source>
        <dbReference type="PROSITE-ProRule" id="PRU00169"/>
    </source>
</evidence>
<dbReference type="Pfam" id="PF00512">
    <property type="entry name" value="HisKA"/>
    <property type="match status" value="1"/>
</dbReference>
<dbReference type="OrthoDB" id="3272385at2"/>
<dbReference type="Gene3D" id="3.30.450.20">
    <property type="entry name" value="PAS domain"/>
    <property type="match status" value="5"/>
</dbReference>
<keyword evidence="5 11" id="KW-0418">Kinase</keyword>
<dbReference type="PANTHER" id="PTHR43047">
    <property type="entry name" value="TWO-COMPONENT HISTIDINE PROTEIN KINASE"/>
    <property type="match status" value="1"/>
</dbReference>
<evidence type="ECO:0000256" key="5">
    <source>
        <dbReference type="ARBA" id="ARBA00022777"/>
    </source>
</evidence>
<feature type="domain" description="Histidine kinase" evidence="7">
    <location>
        <begin position="1024"/>
        <end position="1242"/>
    </location>
</feature>
<dbReference type="InterPro" id="IPR036890">
    <property type="entry name" value="HATPase_C_sf"/>
</dbReference>
<dbReference type="KEGG" id="ahel:Q31a_41730"/>
<dbReference type="SUPFAM" id="SSF55781">
    <property type="entry name" value="GAF domain-like"/>
    <property type="match status" value="1"/>
</dbReference>
<dbReference type="InterPro" id="IPR003594">
    <property type="entry name" value="HATPase_dom"/>
</dbReference>
<feature type="domain" description="PAC" evidence="10">
    <location>
        <begin position="538"/>
        <end position="590"/>
    </location>
</feature>
<dbReference type="CDD" id="cd17546">
    <property type="entry name" value="REC_hyHK_CKI1_RcsC-like"/>
    <property type="match status" value="1"/>
</dbReference>
<feature type="domain" description="PAC" evidence="10">
    <location>
        <begin position="411"/>
        <end position="462"/>
    </location>
</feature>
<dbReference type="InterPro" id="IPR003661">
    <property type="entry name" value="HisK_dim/P_dom"/>
</dbReference>
<dbReference type="CDD" id="cd16922">
    <property type="entry name" value="HATPase_EvgS-ArcB-TorS-like"/>
    <property type="match status" value="1"/>
</dbReference>
<dbReference type="SUPFAM" id="SSF52172">
    <property type="entry name" value="CheY-like"/>
    <property type="match status" value="1"/>
</dbReference>
<evidence type="ECO:0000259" key="10">
    <source>
        <dbReference type="PROSITE" id="PS50113"/>
    </source>
</evidence>
<keyword evidence="12" id="KW-1185">Reference proteome</keyword>
<comment type="catalytic activity">
    <reaction evidence="1">
        <text>ATP + protein L-histidine = ADP + protein N-phospho-L-histidine.</text>
        <dbReference type="EC" id="2.7.13.3"/>
    </reaction>
</comment>
<dbReference type="SUPFAM" id="SSF55874">
    <property type="entry name" value="ATPase domain of HSP90 chaperone/DNA topoisomerase II/histidine kinase"/>
    <property type="match status" value="1"/>
</dbReference>
<evidence type="ECO:0000313" key="12">
    <source>
        <dbReference type="Proteomes" id="UP000318017"/>
    </source>
</evidence>
<evidence type="ECO:0000259" key="7">
    <source>
        <dbReference type="PROSITE" id="PS50109"/>
    </source>
</evidence>
<dbReference type="PROSITE" id="PS50112">
    <property type="entry name" value="PAS"/>
    <property type="match status" value="1"/>
</dbReference>
<dbReference type="InterPro" id="IPR001789">
    <property type="entry name" value="Sig_transdc_resp-reg_receiver"/>
</dbReference>
<evidence type="ECO:0000259" key="9">
    <source>
        <dbReference type="PROSITE" id="PS50112"/>
    </source>
</evidence>
<dbReference type="Pfam" id="PF13596">
    <property type="entry name" value="PAS_10"/>
    <property type="match status" value="1"/>
</dbReference>
<dbReference type="InterPro" id="IPR036097">
    <property type="entry name" value="HisK_dim/P_sf"/>
</dbReference>